<dbReference type="RefSeq" id="WP_046138062.1">
    <property type="nucleotide sequence ID" value="NZ_LANJ01000011.1"/>
</dbReference>
<name>A0A0F5QG51_9HYPH</name>
<dbReference type="Proteomes" id="UP000033411">
    <property type="component" value="Unassembled WGS sequence"/>
</dbReference>
<dbReference type="OrthoDB" id="7948831at2"/>
<comment type="caution">
    <text evidence="2">The sequence shown here is derived from an EMBL/GenBank/DDBJ whole genome shotgun (WGS) entry which is preliminary data.</text>
</comment>
<evidence type="ECO:0000256" key="1">
    <source>
        <dbReference type="SAM" id="Phobius"/>
    </source>
</evidence>
<gene>
    <name evidence="2" type="ORF">WH87_06075</name>
</gene>
<organism evidence="2 3">
    <name type="scientific">Devosia epidermidihirudinis</name>
    <dbReference type="NCBI Taxonomy" id="1293439"/>
    <lineage>
        <taxon>Bacteria</taxon>
        <taxon>Pseudomonadati</taxon>
        <taxon>Pseudomonadota</taxon>
        <taxon>Alphaproteobacteria</taxon>
        <taxon>Hyphomicrobiales</taxon>
        <taxon>Devosiaceae</taxon>
        <taxon>Devosia</taxon>
    </lineage>
</organism>
<keyword evidence="1" id="KW-0472">Membrane</keyword>
<accession>A0A0F5QG51</accession>
<proteinExistence type="predicted"/>
<keyword evidence="1" id="KW-0812">Transmembrane</keyword>
<evidence type="ECO:0000313" key="3">
    <source>
        <dbReference type="Proteomes" id="UP000033411"/>
    </source>
</evidence>
<reference evidence="2 3" key="1">
    <citation type="submission" date="2015-03" db="EMBL/GenBank/DDBJ databases">
        <authorList>
            <person name="Lepp D."/>
            <person name="Hassan Y.I."/>
            <person name="Li X.-Z."/>
            <person name="Zhou T."/>
        </authorList>
    </citation>
    <scope>NUCLEOTIDE SEQUENCE [LARGE SCALE GENOMIC DNA]</scope>
    <source>
        <strain evidence="2 3">E84</strain>
    </source>
</reference>
<dbReference type="AlphaFoldDB" id="A0A0F5QG51"/>
<keyword evidence="3" id="KW-1185">Reference proteome</keyword>
<dbReference type="EMBL" id="LANJ01000011">
    <property type="protein sequence ID" value="KKC39711.1"/>
    <property type="molecule type" value="Genomic_DNA"/>
</dbReference>
<sequence>MSLDNEPSSISPWAFGLGAVVIVGAAMAAIWFAFPGPDTKLRLVAPSGHAALELGELCPDGGCSRVAIFETAAEDGTPLRTGCPLDLPGNTPLFASVIPTWAPDESSVKIAYAAGESITFRKADCTITQ</sequence>
<dbReference type="STRING" id="1293439.WH87_06075"/>
<keyword evidence="1" id="KW-1133">Transmembrane helix</keyword>
<feature type="transmembrane region" description="Helical" evidence="1">
    <location>
        <begin position="12"/>
        <end position="34"/>
    </location>
</feature>
<dbReference type="PATRIC" id="fig|1293439.3.peg.782"/>
<protein>
    <submittedName>
        <fullName evidence="2">Uncharacterized protein</fullName>
    </submittedName>
</protein>
<evidence type="ECO:0000313" key="2">
    <source>
        <dbReference type="EMBL" id="KKC39711.1"/>
    </source>
</evidence>